<dbReference type="PROSITE" id="PS50110">
    <property type="entry name" value="RESPONSE_REGULATORY"/>
    <property type="match status" value="1"/>
</dbReference>
<proteinExistence type="predicted"/>
<dbReference type="InterPro" id="IPR011006">
    <property type="entry name" value="CheY-like_superfamily"/>
</dbReference>
<dbReference type="EMBL" id="VSSQ01000368">
    <property type="protein sequence ID" value="MPL92723.1"/>
    <property type="molecule type" value="Genomic_DNA"/>
</dbReference>
<evidence type="ECO:0000259" key="1">
    <source>
        <dbReference type="PROSITE" id="PS50110"/>
    </source>
</evidence>
<dbReference type="InterPro" id="IPR001789">
    <property type="entry name" value="Sig_transdc_resp-reg_receiver"/>
</dbReference>
<sequence length="131" mass="14928">MNDTNKYTVVLFSIDLVFNEIIRRILDKTGTDAELINYTSFSDAGKISEQDKVDLIIVNDEIIGTSSYELISVLRLKRQISCPFIYFGVSEYDGERKALMTGANFFIRKPFTPESVLDTFQGLIQLKKEKA</sequence>
<organism evidence="2">
    <name type="scientific">bioreactor metagenome</name>
    <dbReference type="NCBI Taxonomy" id="1076179"/>
    <lineage>
        <taxon>unclassified sequences</taxon>
        <taxon>metagenomes</taxon>
        <taxon>ecological metagenomes</taxon>
    </lineage>
</organism>
<dbReference type="AlphaFoldDB" id="A0A644VQM6"/>
<comment type="caution">
    <text evidence="2">The sequence shown here is derived from an EMBL/GenBank/DDBJ whole genome shotgun (WGS) entry which is preliminary data.</text>
</comment>
<gene>
    <name evidence="2" type="ORF">SDC9_38836</name>
</gene>
<evidence type="ECO:0000313" key="2">
    <source>
        <dbReference type="EMBL" id="MPL92723.1"/>
    </source>
</evidence>
<accession>A0A644VQM6</accession>
<feature type="domain" description="Response regulatory" evidence="1">
    <location>
        <begin position="8"/>
        <end position="124"/>
    </location>
</feature>
<protein>
    <recommendedName>
        <fullName evidence="1">Response regulatory domain-containing protein</fullName>
    </recommendedName>
</protein>
<reference evidence="2" key="1">
    <citation type="submission" date="2019-08" db="EMBL/GenBank/DDBJ databases">
        <authorList>
            <person name="Kucharzyk K."/>
            <person name="Murdoch R.W."/>
            <person name="Higgins S."/>
            <person name="Loffler F."/>
        </authorList>
    </citation>
    <scope>NUCLEOTIDE SEQUENCE</scope>
</reference>
<name>A0A644VQM6_9ZZZZ</name>
<dbReference type="GO" id="GO:0000160">
    <property type="term" value="P:phosphorelay signal transduction system"/>
    <property type="evidence" value="ECO:0007669"/>
    <property type="project" value="InterPro"/>
</dbReference>
<dbReference type="SUPFAM" id="SSF52172">
    <property type="entry name" value="CheY-like"/>
    <property type="match status" value="1"/>
</dbReference>
<dbReference type="Gene3D" id="3.40.50.2300">
    <property type="match status" value="1"/>
</dbReference>